<feature type="region of interest" description="Disordered" evidence="2">
    <location>
        <begin position="573"/>
        <end position="625"/>
    </location>
</feature>
<feature type="compositionally biased region" description="Polar residues" evidence="2">
    <location>
        <begin position="577"/>
        <end position="586"/>
    </location>
</feature>
<dbReference type="EMBL" id="KN840544">
    <property type="protein sequence ID" value="KIP05405.1"/>
    <property type="molecule type" value="Genomic_DNA"/>
</dbReference>
<organism evidence="4 5">
    <name type="scientific">Phlebiopsis gigantea (strain 11061_1 CR5-6)</name>
    <name type="common">White-rot fungus</name>
    <name type="synonym">Peniophora gigantea</name>
    <dbReference type="NCBI Taxonomy" id="745531"/>
    <lineage>
        <taxon>Eukaryota</taxon>
        <taxon>Fungi</taxon>
        <taxon>Dikarya</taxon>
        <taxon>Basidiomycota</taxon>
        <taxon>Agaricomycotina</taxon>
        <taxon>Agaricomycetes</taxon>
        <taxon>Polyporales</taxon>
        <taxon>Phanerochaetaceae</taxon>
        <taxon>Phlebiopsis</taxon>
    </lineage>
</organism>
<dbReference type="CDD" id="cd12148">
    <property type="entry name" value="fungal_TF_MHR"/>
    <property type="match status" value="1"/>
</dbReference>
<feature type="compositionally biased region" description="Polar residues" evidence="2">
    <location>
        <begin position="544"/>
        <end position="556"/>
    </location>
</feature>
<dbReference type="AlphaFoldDB" id="A0A0C3S8K2"/>
<dbReference type="InterPro" id="IPR007219">
    <property type="entry name" value="XnlR_reg_dom"/>
</dbReference>
<feature type="domain" description="Xylanolytic transcriptional activator regulatory" evidence="3">
    <location>
        <begin position="191"/>
        <end position="264"/>
    </location>
</feature>
<dbReference type="Proteomes" id="UP000053257">
    <property type="component" value="Unassembled WGS sequence"/>
</dbReference>
<dbReference type="GO" id="GO:0006351">
    <property type="term" value="P:DNA-templated transcription"/>
    <property type="evidence" value="ECO:0007669"/>
    <property type="project" value="InterPro"/>
</dbReference>
<dbReference type="InterPro" id="IPR050987">
    <property type="entry name" value="AtrR-like"/>
</dbReference>
<dbReference type="HOGENOM" id="CLU_006019_3_1_1"/>
<evidence type="ECO:0000256" key="1">
    <source>
        <dbReference type="ARBA" id="ARBA00023242"/>
    </source>
</evidence>
<dbReference type="SMART" id="SM00906">
    <property type="entry name" value="Fungal_trans"/>
    <property type="match status" value="1"/>
</dbReference>
<dbReference type="STRING" id="745531.A0A0C3S8K2"/>
<dbReference type="GO" id="GO:0003700">
    <property type="term" value="F:DNA-binding transcription factor activity"/>
    <property type="evidence" value="ECO:0007669"/>
    <property type="project" value="InterPro"/>
</dbReference>
<name>A0A0C3S8K2_PHLG1</name>
<dbReference type="GO" id="GO:0008270">
    <property type="term" value="F:zinc ion binding"/>
    <property type="evidence" value="ECO:0007669"/>
    <property type="project" value="InterPro"/>
</dbReference>
<reference evidence="4 5" key="1">
    <citation type="journal article" date="2014" name="PLoS Genet.">
        <title>Analysis of the Phlebiopsis gigantea genome, transcriptome and secretome provides insight into its pioneer colonization strategies of wood.</title>
        <authorList>
            <person name="Hori C."/>
            <person name="Ishida T."/>
            <person name="Igarashi K."/>
            <person name="Samejima M."/>
            <person name="Suzuki H."/>
            <person name="Master E."/>
            <person name="Ferreira P."/>
            <person name="Ruiz-Duenas F.J."/>
            <person name="Held B."/>
            <person name="Canessa P."/>
            <person name="Larrondo L.F."/>
            <person name="Schmoll M."/>
            <person name="Druzhinina I.S."/>
            <person name="Kubicek C.P."/>
            <person name="Gaskell J.A."/>
            <person name="Kersten P."/>
            <person name="St John F."/>
            <person name="Glasner J."/>
            <person name="Sabat G."/>
            <person name="Splinter BonDurant S."/>
            <person name="Syed K."/>
            <person name="Yadav J."/>
            <person name="Mgbeahuruike A.C."/>
            <person name="Kovalchuk A."/>
            <person name="Asiegbu F.O."/>
            <person name="Lackner G."/>
            <person name="Hoffmeister D."/>
            <person name="Rencoret J."/>
            <person name="Gutierrez A."/>
            <person name="Sun H."/>
            <person name="Lindquist E."/>
            <person name="Barry K."/>
            <person name="Riley R."/>
            <person name="Grigoriev I.V."/>
            <person name="Henrissat B."/>
            <person name="Kues U."/>
            <person name="Berka R.M."/>
            <person name="Martinez A.T."/>
            <person name="Covert S.F."/>
            <person name="Blanchette R.A."/>
            <person name="Cullen D."/>
        </authorList>
    </citation>
    <scope>NUCLEOTIDE SEQUENCE [LARGE SCALE GENOMIC DNA]</scope>
    <source>
        <strain evidence="4 5">11061_1 CR5-6</strain>
    </source>
</reference>
<proteinExistence type="predicted"/>
<gene>
    <name evidence="4" type="ORF">PHLGIDRAFT_152085</name>
</gene>
<accession>A0A0C3S8K2</accession>
<evidence type="ECO:0000313" key="5">
    <source>
        <dbReference type="Proteomes" id="UP000053257"/>
    </source>
</evidence>
<evidence type="ECO:0000313" key="4">
    <source>
        <dbReference type="EMBL" id="KIP05405.1"/>
    </source>
</evidence>
<keyword evidence="5" id="KW-1185">Reference proteome</keyword>
<keyword evidence="1" id="KW-0539">Nucleus</keyword>
<dbReference type="GO" id="GO:0003677">
    <property type="term" value="F:DNA binding"/>
    <property type="evidence" value="ECO:0007669"/>
    <property type="project" value="InterPro"/>
</dbReference>
<dbReference type="PANTHER" id="PTHR46910:SF38">
    <property type="entry name" value="ZN(2)-C6 FUNGAL-TYPE DOMAIN-CONTAINING PROTEIN"/>
    <property type="match status" value="1"/>
</dbReference>
<evidence type="ECO:0000259" key="3">
    <source>
        <dbReference type="SMART" id="SM00906"/>
    </source>
</evidence>
<dbReference type="Pfam" id="PF04082">
    <property type="entry name" value="Fungal_trans"/>
    <property type="match status" value="1"/>
</dbReference>
<dbReference type="PANTHER" id="PTHR46910">
    <property type="entry name" value="TRANSCRIPTION FACTOR PDR1"/>
    <property type="match status" value="1"/>
</dbReference>
<evidence type="ECO:0000256" key="2">
    <source>
        <dbReference type="SAM" id="MobiDB-lite"/>
    </source>
</evidence>
<protein>
    <recommendedName>
        <fullName evidence="3">Xylanolytic transcriptional activator regulatory domain-containing protein</fullName>
    </recommendedName>
</protein>
<sequence>MHTHYVGRSSSLAVVRTAMALKEEYTQSAAPEHYSAPCLSPSEGQLPLRALGHWEETMSMIPSESPHPPEAFPDPALVAELVDAYFTHLNVYFPLLHRPTFEAGIRDGLHFRHEGFGSTALLVCAIGARFSDDVRVLPSETKSWHWAGWVWFQRVSSVRKLVHLTSPSVYDLQICILITWYMAVSPIPHTSFAIVGHGMRVAQDMGAHRRTTYGPRLTVEEELKKRAFWLLVCIERGMCDRLGRPYSLNDEDFDVDLPVECDDEYWTNDDPDLAFKQPPGIPSTMSMFFAVLRLGKIFINAYRTWSRIPTERFLADPDNALRLVSELDSELNGFLDSIPEHLKWDTQHSNPVFCNQSALLYASYYMVQITVHRSFVTLPRRPSLLPFPSLAICTNAARSCLRVLERQFGQVSSPPLFLHWQQMSLFMCSVLLLLNVWHAKLAGVAINIPKELEDVQKAMRILQSLESRWSTAARFWDILNDIVESMNRSLALSESASKDQHLRSQSPRAKHHGDSSFEASPFPTPQPRPSTSATGSAEKAFPTPTLTPSTSHQSGLAPTLPLRSHELGRLPVWSDESVGSPTTEYPHTNKWPRFGFTMASSRPKMPSTSPTDAGEEPSQRTADPELESLFTELIPDGVCGHPFGLMS</sequence>
<feature type="region of interest" description="Disordered" evidence="2">
    <location>
        <begin position="494"/>
        <end position="559"/>
    </location>
</feature>
<dbReference type="OrthoDB" id="4456959at2759"/>